<keyword evidence="2" id="KW-1133">Transmembrane helix</keyword>
<protein>
    <recommendedName>
        <fullName evidence="3">DUF6594 domain-containing protein</fullName>
    </recommendedName>
</protein>
<keyword evidence="2" id="KW-0812">Transmembrane</keyword>
<evidence type="ECO:0000256" key="1">
    <source>
        <dbReference type="SAM" id="MobiDB-lite"/>
    </source>
</evidence>
<feature type="compositionally biased region" description="Acidic residues" evidence="1">
    <location>
        <begin position="79"/>
        <end position="88"/>
    </location>
</feature>
<gene>
    <name evidence="4" type="ORF">CC80DRAFT_429439</name>
</gene>
<reference evidence="4" key="1">
    <citation type="journal article" date="2020" name="Stud. Mycol.">
        <title>101 Dothideomycetes genomes: a test case for predicting lifestyles and emergence of pathogens.</title>
        <authorList>
            <person name="Haridas S."/>
            <person name="Albert R."/>
            <person name="Binder M."/>
            <person name="Bloem J."/>
            <person name="Labutti K."/>
            <person name="Salamov A."/>
            <person name="Andreopoulos B."/>
            <person name="Baker S."/>
            <person name="Barry K."/>
            <person name="Bills G."/>
            <person name="Bluhm B."/>
            <person name="Cannon C."/>
            <person name="Castanera R."/>
            <person name="Culley D."/>
            <person name="Daum C."/>
            <person name="Ezra D."/>
            <person name="Gonzalez J."/>
            <person name="Henrissat B."/>
            <person name="Kuo A."/>
            <person name="Liang C."/>
            <person name="Lipzen A."/>
            <person name="Lutzoni F."/>
            <person name="Magnuson J."/>
            <person name="Mondo S."/>
            <person name="Nolan M."/>
            <person name="Ohm R."/>
            <person name="Pangilinan J."/>
            <person name="Park H.-J."/>
            <person name="Ramirez L."/>
            <person name="Alfaro M."/>
            <person name="Sun H."/>
            <person name="Tritt A."/>
            <person name="Yoshinaga Y."/>
            <person name="Zwiers L.-H."/>
            <person name="Turgeon B."/>
            <person name="Goodwin S."/>
            <person name="Spatafora J."/>
            <person name="Crous P."/>
            <person name="Grigoriev I."/>
        </authorList>
    </citation>
    <scope>NUCLEOTIDE SEQUENCE</scope>
    <source>
        <strain evidence="4">CBS 675.92</strain>
    </source>
</reference>
<dbReference type="Proteomes" id="UP000800035">
    <property type="component" value="Unassembled WGS sequence"/>
</dbReference>
<feature type="compositionally biased region" description="Low complexity" evidence="1">
    <location>
        <begin position="31"/>
        <end position="41"/>
    </location>
</feature>
<feature type="domain" description="DUF6594" evidence="3">
    <location>
        <begin position="116"/>
        <end position="276"/>
    </location>
</feature>
<evidence type="ECO:0000259" key="3">
    <source>
        <dbReference type="Pfam" id="PF20237"/>
    </source>
</evidence>
<evidence type="ECO:0000313" key="5">
    <source>
        <dbReference type="Proteomes" id="UP000800035"/>
    </source>
</evidence>
<dbReference type="InterPro" id="IPR046529">
    <property type="entry name" value="DUF6594"/>
</dbReference>
<dbReference type="EMBL" id="ML977039">
    <property type="protein sequence ID" value="KAF1949305.1"/>
    <property type="molecule type" value="Genomic_DNA"/>
</dbReference>
<dbReference type="AlphaFoldDB" id="A0A6A5T8M0"/>
<feature type="region of interest" description="Disordered" evidence="1">
    <location>
        <begin position="179"/>
        <end position="199"/>
    </location>
</feature>
<evidence type="ECO:0000256" key="2">
    <source>
        <dbReference type="SAM" id="Phobius"/>
    </source>
</evidence>
<keyword evidence="5" id="KW-1185">Reference proteome</keyword>
<keyword evidence="2" id="KW-0472">Membrane</keyword>
<organism evidence="4 5">
    <name type="scientific">Byssothecium circinans</name>
    <dbReference type="NCBI Taxonomy" id="147558"/>
    <lineage>
        <taxon>Eukaryota</taxon>
        <taxon>Fungi</taxon>
        <taxon>Dikarya</taxon>
        <taxon>Ascomycota</taxon>
        <taxon>Pezizomycotina</taxon>
        <taxon>Dothideomycetes</taxon>
        <taxon>Pleosporomycetidae</taxon>
        <taxon>Pleosporales</taxon>
        <taxon>Massarineae</taxon>
        <taxon>Massarinaceae</taxon>
        <taxon>Byssothecium</taxon>
    </lineage>
</organism>
<dbReference type="OrthoDB" id="5416037at2759"/>
<evidence type="ECO:0000313" key="4">
    <source>
        <dbReference type="EMBL" id="KAF1949305.1"/>
    </source>
</evidence>
<dbReference type="PANTHER" id="PTHR34502">
    <property type="entry name" value="DUF6594 DOMAIN-CONTAINING PROTEIN-RELATED"/>
    <property type="match status" value="1"/>
</dbReference>
<dbReference type="Pfam" id="PF20237">
    <property type="entry name" value="DUF6594"/>
    <property type="match status" value="1"/>
</dbReference>
<feature type="transmembrane region" description="Helical" evidence="2">
    <location>
        <begin position="292"/>
        <end position="317"/>
    </location>
</feature>
<sequence>MDRQQASVLHYGNQELNAEDIRGGQQHSRPSTASSASSVESDSTDNDGRSSLAGEADMESPLTSPASLRRPAYATSRDDGDDDDDDSGSEISVREATPDLAHQASPDLSRSTLAGYELLANKLSEGSKDMQHSSVEENVVPMYRKFEHLNHRVLLHIQDEIAELEDELRYLDECVAQYSPRNGAGRHHPASRRSEMRYGSELHGRRTELLGRIYLKLGQYNTALSSFSNMLRDMAPAELEDIDGYKTWMENHTPIDHVESRFLERKDDLLRISRRRSASIAGGAASHQPATIWLPMILVLPLMAFAIVPGLLGRLFILCVTGAATMRMFTSTEELQELMTMREWTACLSV</sequence>
<proteinExistence type="predicted"/>
<feature type="region of interest" description="Disordered" evidence="1">
    <location>
        <begin position="1"/>
        <end position="108"/>
    </location>
</feature>
<accession>A0A6A5T8M0</accession>
<dbReference type="PANTHER" id="PTHR34502:SF6">
    <property type="entry name" value="DUF6594 DOMAIN-CONTAINING PROTEIN"/>
    <property type="match status" value="1"/>
</dbReference>
<name>A0A6A5T8M0_9PLEO</name>